<reference evidence="1 2" key="1">
    <citation type="journal article" date="2018" name="Sci. Rep.">
        <title>Raphidocelis subcapitata (=Pseudokirchneriella subcapitata) provides an insight into genome evolution and environmental adaptations in the Sphaeropleales.</title>
        <authorList>
            <person name="Suzuki S."/>
            <person name="Yamaguchi H."/>
            <person name="Nakajima N."/>
            <person name="Kawachi M."/>
        </authorList>
    </citation>
    <scope>NUCLEOTIDE SEQUENCE [LARGE SCALE GENOMIC DNA]</scope>
    <source>
        <strain evidence="1 2">NIES-35</strain>
    </source>
</reference>
<dbReference type="SUPFAM" id="SSF51735">
    <property type="entry name" value="NAD(P)-binding Rossmann-fold domains"/>
    <property type="match status" value="1"/>
</dbReference>
<dbReference type="PANTHER" id="PTHR44656">
    <property type="entry name" value="DEHYDROGENASE/REDUCTASE SDR FAMILY MEMBER 12"/>
    <property type="match status" value="1"/>
</dbReference>
<dbReference type="FunCoup" id="A0A2V0NYR8">
    <property type="interactions" value="12"/>
</dbReference>
<name>A0A2V0NYR8_9CHLO</name>
<sequence>MRWLTNASWFAFGMRAFTRGGYERAAAAFADGALQSDHAGKLVAVTGANSGVGFEAAKALAARGCSVLMLCRSRERGEAAAERVRRETGSSDVHLHVCDVSSLHSIESFASAFLADSKRPLHALVNNAGALLAERGRSGEGLDLSFATNTLGGVALAARLLPALRAAPGARVVFVSSGGMYTEKLELSGWDDASAPWDGTRAYALDKRRQVAAAEELARRWGPLGVKVVSMHPGWADTEGVRTSLPGFAEKMGSRLRTAAQGADTITWLCLEDAAKLEGGAFYLDRAPQAKHLTWSGTEYDDSAAAALVDKLLGLAGLGAPTAA</sequence>
<proteinExistence type="predicted"/>
<protein>
    <recommendedName>
        <fullName evidence="3">Dehydrogenase/reductase SDR family member 12</fullName>
    </recommendedName>
</protein>
<dbReference type="InParanoid" id="A0A2V0NYR8"/>
<accession>A0A2V0NYR8</accession>
<dbReference type="Pfam" id="PF00106">
    <property type="entry name" value="adh_short"/>
    <property type="match status" value="1"/>
</dbReference>
<gene>
    <name evidence="1" type="ORF">Rsub_04927</name>
</gene>
<dbReference type="EMBL" id="BDRX01000027">
    <property type="protein sequence ID" value="GBF91822.1"/>
    <property type="molecule type" value="Genomic_DNA"/>
</dbReference>
<dbReference type="Gene3D" id="3.40.50.720">
    <property type="entry name" value="NAD(P)-binding Rossmann-like Domain"/>
    <property type="match status" value="1"/>
</dbReference>
<dbReference type="PANTHER" id="PTHR44656:SF7">
    <property type="entry name" value="DEHYDROGENASE_REDUCTASE SDR FAMILY MEMBER 12"/>
    <property type="match status" value="1"/>
</dbReference>
<keyword evidence="2" id="KW-1185">Reference proteome</keyword>
<dbReference type="InterPro" id="IPR052992">
    <property type="entry name" value="SDR_member_12"/>
</dbReference>
<comment type="caution">
    <text evidence="1">The sequence shown here is derived from an EMBL/GenBank/DDBJ whole genome shotgun (WGS) entry which is preliminary data.</text>
</comment>
<evidence type="ECO:0000313" key="2">
    <source>
        <dbReference type="Proteomes" id="UP000247498"/>
    </source>
</evidence>
<dbReference type="OrthoDB" id="417891at2759"/>
<dbReference type="PRINTS" id="PR00081">
    <property type="entry name" value="GDHRDH"/>
</dbReference>
<dbReference type="InterPro" id="IPR036291">
    <property type="entry name" value="NAD(P)-bd_dom_sf"/>
</dbReference>
<dbReference type="Proteomes" id="UP000247498">
    <property type="component" value="Unassembled WGS sequence"/>
</dbReference>
<dbReference type="InterPro" id="IPR002347">
    <property type="entry name" value="SDR_fam"/>
</dbReference>
<evidence type="ECO:0000313" key="1">
    <source>
        <dbReference type="EMBL" id="GBF91822.1"/>
    </source>
</evidence>
<organism evidence="1 2">
    <name type="scientific">Raphidocelis subcapitata</name>
    <dbReference type="NCBI Taxonomy" id="307507"/>
    <lineage>
        <taxon>Eukaryota</taxon>
        <taxon>Viridiplantae</taxon>
        <taxon>Chlorophyta</taxon>
        <taxon>core chlorophytes</taxon>
        <taxon>Chlorophyceae</taxon>
        <taxon>CS clade</taxon>
        <taxon>Sphaeropleales</taxon>
        <taxon>Selenastraceae</taxon>
        <taxon>Raphidocelis</taxon>
    </lineage>
</organism>
<dbReference type="STRING" id="307507.A0A2V0NYR8"/>
<evidence type="ECO:0008006" key="3">
    <source>
        <dbReference type="Google" id="ProtNLM"/>
    </source>
</evidence>
<dbReference type="AlphaFoldDB" id="A0A2V0NYR8"/>